<evidence type="ECO:0000313" key="1">
    <source>
        <dbReference type="EMBL" id="MFC6590913.1"/>
    </source>
</evidence>
<dbReference type="RefSeq" id="WP_380081920.1">
    <property type="nucleotide sequence ID" value="NZ_JBHSWD010000001.1"/>
</dbReference>
<proteinExistence type="predicted"/>
<comment type="caution">
    <text evidence="1">The sequence shown here is derived from an EMBL/GenBank/DDBJ whole genome shotgun (WGS) entry which is preliminary data.</text>
</comment>
<reference evidence="2" key="1">
    <citation type="journal article" date="2019" name="Int. J. Syst. Evol. Microbiol.">
        <title>The Global Catalogue of Microorganisms (GCM) 10K type strain sequencing project: providing services to taxonomists for standard genome sequencing and annotation.</title>
        <authorList>
            <consortium name="The Broad Institute Genomics Platform"/>
            <consortium name="The Broad Institute Genome Sequencing Center for Infectious Disease"/>
            <person name="Wu L."/>
            <person name="Ma J."/>
        </authorList>
    </citation>
    <scope>NUCLEOTIDE SEQUENCE [LARGE SCALE GENOMIC DNA]</scope>
    <source>
        <strain evidence="2">CGMCC 1.15772</strain>
    </source>
</reference>
<dbReference type="EMBL" id="JBHSWD010000001">
    <property type="protein sequence ID" value="MFC6590913.1"/>
    <property type="molecule type" value="Genomic_DNA"/>
</dbReference>
<accession>A0ABW1YA93</accession>
<gene>
    <name evidence="1" type="ORF">ACFP81_01945</name>
</gene>
<dbReference type="Proteomes" id="UP001596297">
    <property type="component" value="Unassembled WGS sequence"/>
</dbReference>
<evidence type="ECO:0008006" key="3">
    <source>
        <dbReference type="Google" id="ProtNLM"/>
    </source>
</evidence>
<protein>
    <recommendedName>
        <fullName evidence="3">Lipoprotein</fullName>
    </recommendedName>
</protein>
<keyword evidence="2" id="KW-1185">Reference proteome</keyword>
<organism evidence="1 2">
    <name type="scientific">Deinococcus lacus</name>
    <dbReference type="NCBI Taxonomy" id="392561"/>
    <lineage>
        <taxon>Bacteria</taxon>
        <taxon>Thermotogati</taxon>
        <taxon>Deinococcota</taxon>
        <taxon>Deinococci</taxon>
        <taxon>Deinococcales</taxon>
        <taxon>Deinococcaceae</taxon>
        <taxon>Deinococcus</taxon>
    </lineage>
</organism>
<name>A0ABW1YA93_9DEIO</name>
<sequence>MKRLAALACFALCLSGCRTPVGGGAGAEGRQAAAGAHQLQFIVAGSRDNQADIRDRVPGVGGKLRRVVWTSHPPLEARRVTVLYDNDSRPQSWQLEVEGPRQGWPELLGEVKAVTTPQGPGGLVTGGRSDTVWPSTRRAAGGLFLGATQ</sequence>
<evidence type="ECO:0000313" key="2">
    <source>
        <dbReference type="Proteomes" id="UP001596297"/>
    </source>
</evidence>